<reference evidence="4 5" key="1">
    <citation type="journal article" date="2015" name="Emerg. Microbes Infect.">
        <title>Characterization of 17 strains belonging to the Mycobacterium simiae complex and description of Mycobacterium paraense sp. nov.</title>
        <authorList>
            <person name="Fusco da Costa A.R."/>
            <person name="Fedrizzi T."/>
            <person name="Lopes M.L."/>
            <person name="Pecorari M."/>
            <person name="Oliveira da Costa W.L."/>
            <person name="Giacobazzi E."/>
            <person name="da Costa Bahia J.R."/>
            <person name="De Sanctis V."/>
            <person name="Batista Lima K.V."/>
            <person name="Bertorelli R."/>
            <person name="Grottola A."/>
            <person name="Fabio A."/>
            <person name="Mariottini A."/>
            <person name="Ferretti P."/>
            <person name="Di Leva F."/>
            <person name="Fregni Serpini G."/>
            <person name="Tagliazucchi S."/>
            <person name="Rumpianesi F."/>
            <person name="Jousson O."/>
            <person name="Segata N."/>
            <person name="Tortoli E."/>
        </authorList>
    </citation>
    <scope>NUCLEOTIDE SEQUENCE [LARGE SCALE GENOMIC DNA]</scope>
    <source>
        <strain evidence="4 5">FI-07156</strain>
    </source>
</reference>
<feature type="domain" description="Outer membrane channel protein CpnT-like N-terminal" evidence="3">
    <location>
        <begin position="124"/>
        <end position="226"/>
    </location>
</feature>
<feature type="compositionally biased region" description="Gly residues" evidence="1">
    <location>
        <begin position="641"/>
        <end position="655"/>
    </location>
</feature>
<evidence type="ECO:0008006" key="6">
    <source>
        <dbReference type="Google" id="ProtNLM"/>
    </source>
</evidence>
<dbReference type="EMBL" id="LQPK01000030">
    <property type="protein sequence ID" value="ORW28264.1"/>
    <property type="molecule type" value="Genomic_DNA"/>
</dbReference>
<feature type="region of interest" description="Disordered" evidence="1">
    <location>
        <begin position="96"/>
        <end position="123"/>
    </location>
</feature>
<evidence type="ECO:0000259" key="2">
    <source>
        <dbReference type="Pfam" id="PF14021"/>
    </source>
</evidence>
<feature type="compositionally biased region" description="Low complexity" evidence="1">
    <location>
        <begin position="605"/>
        <end position="621"/>
    </location>
</feature>
<keyword evidence="5" id="KW-1185">Reference proteome</keyword>
<dbReference type="Pfam" id="PF25547">
    <property type="entry name" value="WXG100_2"/>
    <property type="match status" value="1"/>
</dbReference>
<feature type="region of interest" description="Disordered" evidence="1">
    <location>
        <begin position="484"/>
        <end position="503"/>
    </location>
</feature>
<feature type="compositionally biased region" description="Basic and acidic residues" evidence="1">
    <location>
        <begin position="718"/>
        <end position="737"/>
    </location>
</feature>
<protein>
    <recommendedName>
        <fullName evidence="6">NAD(+)--arginine ADP-ribosyltransferase</fullName>
    </recommendedName>
</protein>
<dbReference type="Proteomes" id="UP000193801">
    <property type="component" value="Unassembled WGS sequence"/>
</dbReference>
<feature type="region of interest" description="Disordered" evidence="1">
    <location>
        <begin position="509"/>
        <end position="786"/>
    </location>
</feature>
<dbReference type="InterPro" id="IPR025331">
    <property type="entry name" value="TNT"/>
</dbReference>
<evidence type="ECO:0000313" key="4">
    <source>
        <dbReference type="EMBL" id="ORW28264.1"/>
    </source>
</evidence>
<evidence type="ECO:0000259" key="3">
    <source>
        <dbReference type="Pfam" id="PF25547"/>
    </source>
</evidence>
<comment type="caution">
    <text evidence="4">The sequence shown here is derived from an EMBL/GenBank/DDBJ whole genome shotgun (WGS) entry which is preliminary data.</text>
</comment>
<feature type="domain" description="TNT" evidence="2">
    <location>
        <begin position="835"/>
        <end position="929"/>
    </location>
</feature>
<accession>A0ABX3VIQ5</accession>
<gene>
    <name evidence="4" type="ORF">AWB91_26595</name>
</gene>
<evidence type="ECO:0000256" key="1">
    <source>
        <dbReference type="SAM" id="MobiDB-lite"/>
    </source>
</evidence>
<feature type="compositionally biased region" description="Gly residues" evidence="1">
    <location>
        <begin position="702"/>
        <end position="711"/>
    </location>
</feature>
<dbReference type="InterPro" id="IPR057746">
    <property type="entry name" value="CpnT-like_N"/>
</dbReference>
<evidence type="ECO:0000313" key="5">
    <source>
        <dbReference type="Proteomes" id="UP000193801"/>
    </source>
</evidence>
<dbReference type="RefSeq" id="WP_085104448.1">
    <property type="nucleotide sequence ID" value="NZ_LQPK01000030.1"/>
</dbReference>
<sequence length="930" mass="95167">MVPLVVDPQALFAVGSAVIAAGDGLAANLTVLTAGFAAHTGLDAAGAVFGLAYQDAGEKVLQGAAAAINACRQSGALIQQGAANYSQAEAASTLGGGAGALQAPPAQDKVSAPGPPGTWGQGPPPPLLWAVVQSFVDDVWPDGDVAGLHAAAARWRGFAGATGGMCSALNAAKALLDAHQIPEGEKIDDALTQIGDCLGKIGEASGAVGRALDDFANEVDGAQHHIRDLLNRLGSLTDLGHDVMLIIKGDALDEIKKIAKDINDVLHDLGREARAAEQGVKAGLGVVDGLVVKLEKYVRGELKQFLGDAVGNQVATVFDVFANANEGVLKGAVGMALSIGDLDPRWFLLDPHGAAATWSDMAKGLWKGSLVNGVVNPQEFVDANWQQLKALLHLDDWSTARPGLGFGENAFDVAMFFIPGAGEAGAATEAGGAALQGAEAAEAAGAAGRAGAEAAGGLAGARGALADIAGAGGDLTKNLEGVAGTLPKIEPPPVGGRPVGVQVPKPLEAPVESVPRPPETPGLSDAVPPDHAVHEPRPAAPAPAAGGPRDPVSVPAGAPRDPIPAASPALHPPSMPAAAAERVPSSLPQLVDHSPVRQPMPPSGAPVEPATAAAHASQPAPSFTSAAPHSVPAAGRPPELPGGGWHVHGDGGAPGGHRHSGVHHGDGGSGRSSGSPPDGNGPPRSPGHDAPNDGRSHDLPGNGDGPSGPGHSGWADGQRQDPVHSHEPSGDGWHRLPDSPLDPHYGEPLPEHWDFKGNPVDPSHIKPPVASLIKDPEAPFGRDPQGHAYTEQQYAERFNKLGDKGEHWSNFPSNDGAVPGTRVAYTDPGKFLRDYGSQLDRIGKTDGRYLAVMEHGQPASWEQRSLHVDSLREPYNVYTFGDLPEGWSIEVSEVSPGVGQAGGSLQVRILDDEGQARRIQELTTRGVLRS</sequence>
<name>A0ABX3VIQ5_9MYCO</name>
<feature type="compositionally biased region" description="Basic and acidic residues" evidence="1">
    <location>
        <begin position="686"/>
        <end position="698"/>
    </location>
</feature>
<dbReference type="Pfam" id="PF14021">
    <property type="entry name" value="TNT"/>
    <property type="match status" value="1"/>
</dbReference>
<organism evidence="4 5">
    <name type="scientific">Mycobacterium paraense</name>
    <dbReference type="NCBI Taxonomy" id="767916"/>
    <lineage>
        <taxon>Bacteria</taxon>
        <taxon>Bacillati</taxon>
        <taxon>Actinomycetota</taxon>
        <taxon>Actinomycetes</taxon>
        <taxon>Mycobacteriales</taxon>
        <taxon>Mycobacteriaceae</taxon>
        <taxon>Mycobacterium</taxon>
        <taxon>Mycobacterium simiae complex</taxon>
    </lineage>
</organism>
<proteinExistence type="predicted"/>